<dbReference type="AlphaFoldDB" id="A0AB35U364"/>
<evidence type="ECO:0000259" key="2">
    <source>
        <dbReference type="Pfam" id="PF01370"/>
    </source>
</evidence>
<dbReference type="Gene3D" id="3.40.50.720">
    <property type="entry name" value="NAD(P)-binding Rossmann-like Domain"/>
    <property type="match status" value="1"/>
</dbReference>
<proteinExistence type="inferred from homology"/>
<comment type="similarity">
    <text evidence="1">Belongs to the NAD(P)-dependent epimerase/dehydratase family.</text>
</comment>
<dbReference type="PANTHER" id="PTHR43000">
    <property type="entry name" value="DTDP-D-GLUCOSE 4,6-DEHYDRATASE-RELATED"/>
    <property type="match status" value="1"/>
</dbReference>
<dbReference type="CDD" id="cd08946">
    <property type="entry name" value="SDR_e"/>
    <property type="match status" value="1"/>
</dbReference>
<reference evidence="3 4" key="1">
    <citation type="submission" date="2022-03" db="EMBL/GenBank/DDBJ databases">
        <title>Novel taxa within the pig intestine.</title>
        <authorList>
            <person name="Wylensek D."/>
            <person name="Bishof K."/>
            <person name="Afrizal A."/>
            <person name="Clavel T."/>
        </authorList>
    </citation>
    <scope>NUCLEOTIDE SEQUENCE [LARGE SCALE GENOMIC DNA]</scope>
    <source>
        <strain evidence="3 4">CLA-KB-P133</strain>
    </source>
</reference>
<gene>
    <name evidence="3" type="ORF">MOZ60_07495</name>
</gene>
<dbReference type="RefSeq" id="WP_370596192.1">
    <property type="nucleotide sequence ID" value="NZ_JALBUR010000017.1"/>
</dbReference>
<comment type="caution">
    <text evidence="3">The sequence shown here is derived from an EMBL/GenBank/DDBJ whole genome shotgun (WGS) entry which is preliminary data.</text>
</comment>
<dbReference type="Pfam" id="PF01370">
    <property type="entry name" value="Epimerase"/>
    <property type="match status" value="1"/>
</dbReference>
<feature type="domain" description="NAD-dependent epimerase/dehydratase" evidence="2">
    <location>
        <begin position="3"/>
        <end position="223"/>
    </location>
</feature>
<accession>A0AB35U364</accession>
<evidence type="ECO:0000313" key="4">
    <source>
        <dbReference type="Proteomes" id="UP001286174"/>
    </source>
</evidence>
<evidence type="ECO:0000256" key="1">
    <source>
        <dbReference type="ARBA" id="ARBA00007637"/>
    </source>
</evidence>
<dbReference type="SUPFAM" id="SSF51735">
    <property type="entry name" value="NAD(P)-binding Rossmann-fold domains"/>
    <property type="match status" value="1"/>
</dbReference>
<dbReference type="InterPro" id="IPR036291">
    <property type="entry name" value="NAD(P)-bd_dom_sf"/>
</dbReference>
<organism evidence="3 4">
    <name type="scientific">Grylomicrobium aquisgranensis</name>
    <dbReference type="NCBI Taxonomy" id="2926318"/>
    <lineage>
        <taxon>Bacteria</taxon>
        <taxon>Bacillati</taxon>
        <taxon>Bacillota</taxon>
        <taxon>Erysipelotrichia</taxon>
        <taxon>Erysipelotrichales</taxon>
        <taxon>Erysipelotrichaceae</taxon>
        <taxon>Grylomicrobium</taxon>
    </lineage>
</organism>
<sequence length="279" mass="31474">MKVLITGAAGYMGKHVVKAFLNAGHDVYVSDFQYKGIDERAKIIDEPIFSGDKDIFEKLGSPDVLVHLAWRDGFIHNSHAHMADLSSHVIFLENMIDGGLKYLTVMGSMHEIGYWEGPINADTPCNPMSMYGIAKNALRQTLLLYCKDKDVNLHWLRAYYIYGDDMRGSSIFAKLCQAEEDGKKEFPFTSGKNKYDFIHIDELAKQIEAASVQNQINGVINVCTGKPVSLADKVESYIKEHHFNIKLKYGAYPDRPYDSPGEWGDPTLINQIMENAKTR</sequence>
<keyword evidence="4" id="KW-1185">Reference proteome</keyword>
<name>A0AB35U364_9FIRM</name>
<dbReference type="Proteomes" id="UP001286174">
    <property type="component" value="Unassembled WGS sequence"/>
</dbReference>
<protein>
    <submittedName>
        <fullName evidence="3">NAD(P)-dependent oxidoreductase</fullName>
    </submittedName>
</protein>
<dbReference type="EMBL" id="JALBUR010000017">
    <property type="protein sequence ID" value="MDX8419938.1"/>
    <property type="molecule type" value="Genomic_DNA"/>
</dbReference>
<evidence type="ECO:0000313" key="3">
    <source>
        <dbReference type="EMBL" id="MDX8419938.1"/>
    </source>
</evidence>
<dbReference type="InterPro" id="IPR001509">
    <property type="entry name" value="Epimerase_deHydtase"/>
</dbReference>